<feature type="compositionally biased region" description="Low complexity" evidence="1">
    <location>
        <begin position="391"/>
        <end position="409"/>
    </location>
</feature>
<sequence length="499" mass="53777">MSTVSLSSHAGRPPPSLVSSSGILATSPTSLRSPSTFTTVTASGHIPLQPSNFPLLHSLLDSPEYRQAMRSNPELARGSSRRHSKVVNQEAKQSRLSSSFSGGGGSTSRAHASKSFVSGSSVAGSIRRPRPSAFAHAAPQQRSGAGGDRQQGRRTLPPLPNPPSIPANPAGPPVSADPLSLTPHRSPSTTAIPILPPALPHLPQTYPSRSFSHNPSSSAPPPRSSFRDAIDKLKRMLQRGEHRRRDRSGTVTSLDTLPSGSSMLDLADARSSRTSLMSDLSRLGDMAYVDVVAELVRVEPDSTPQAPATTSVKPSRGPRALSAPLSPSEAKSRLEARAPAPTYAARTTDVEAWRESRRQFLLVLQEGPPDSALSSALSNKSRETSRANATRPSIFQRRRPSFPSFSRPQASVMPFSLDTPLERSRTVDDAAPPLEPVASEPNRRYSTYGSRWLEGAELVEVLSRTSGSVQAQEEKRVWRKWCGWVKERVETEAGRAREG</sequence>
<protein>
    <submittedName>
        <fullName evidence="2">RHTO0S01e01728g1_1</fullName>
    </submittedName>
</protein>
<evidence type="ECO:0000313" key="2">
    <source>
        <dbReference type="EMBL" id="CDR35546.1"/>
    </source>
</evidence>
<feature type="compositionally biased region" description="Polar residues" evidence="1">
    <location>
        <begin position="249"/>
        <end position="262"/>
    </location>
</feature>
<accession>A0A061ADB5</accession>
<reference evidence="2" key="1">
    <citation type="journal article" date="2014" name="Genome Announc.">
        <title>Draft genome sequence of Rhodosporidium toruloides CECT1137, an oleaginous yeast of biotechnological interest.</title>
        <authorList>
            <person name="Morin N."/>
            <person name="Calcas X."/>
            <person name="Devillers H."/>
            <person name="Durrens P."/>
            <person name="Sherman D.J."/>
            <person name="Nicaud J.-M."/>
            <person name="Neuveglise C."/>
        </authorList>
    </citation>
    <scope>NUCLEOTIDE SEQUENCE</scope>
    <source>
        <strain evidence="2">CECT1137</strain>
    </source>
</reference>
<feature type="compositionally biased region" description="Pro residues" evidence="1">
    <location>
        <begin position="157"/>
        <end position="172"/>
    </location>
</feature>
<feature type="compositionally biased region" description="Basic and acidic residues" evidence="1">
    <location>
        <begin position="225"/>
        <end position="240"/>
    </location>
</feature>
<dbReference type="AlphaFoldDB" id="A0A061ADB5"/>
<feature type="region of interest" description="Disordered" evidence="1">
    <location>
        <begin position="64"/>
        <end position="266"/>
    </location>
</feature>
<feature type="compositionally biased region" description="Low complexity" evidence="1">
    <location>
        <begin position="207"/>
        <end position="217"/>
    </location>
</feature>
<feature type="region of interest" description="Disordered" evidence="1">
    <location>
        <begin position="300"/>
        <end position="343"/>
    </location>
</feature>
<feature type="compositionally biased region" description="Polar residues" evidence="1">
    <location>
        <begin position="17"/>
        <end position="42"/>
    </location>
</feature>
<proteinExistence type="predicted"/>
<evidence type="ECO:0000256" key="1">
    <source>
        <dbReference type="SAM" id="MobiDB-lite"/>
    </source>
</evidence>
<dbReference type="OrthoDB" id="2528387at2759"/>
<feature type="region of interest" description="Disordered" evidence="1">
    <location>
        <begin position="370"/>
        <end position="442"/>
    </location>
</feature>
<gene>
    <name evidence="2" type="ORF">RHTO0S_01e01728g</name>
</gene>
<dbReference type="EMBL" id="LK052936">
    <property type="protein sequence ID" value="CDR35546.1"/>
    <property type="molecule type" value="Genomic_DNA"/>
</dbReference>
<name>A0A061ADB5_RHOTO</name>
<feature type="region of interest" description="Disordered" evidence="1">
    <location>
        <begin position="1"/>
        <end position="48"/>
    </location>
</feature>
<feature type="compositionally biased region" description="Polar residues" evidence="1">
    <location>
        <begin position="302"/>
        <end position="313"/>
    </location>
</feature>
<organism evidence="2">
    <name type="scientific">Rhodotorula toruloides</name>
    <name type="common">Yeast</name>
    <name type="synonym">Rhodosporidium toruloides</name>
    <dbReference type="NCBI Taxonomy" id="5286"/>
    <lineage>
        <taxon>Eukaryota</taxon>
        <taxon>Fungi</taxon>
        <taxon>Dikarya</taxon>
        <taxon>Basidiomycota</taxon>
        <taxon>Pucciniomycotina</taxon>
        <taxon>Microbotryomycetes</taxon>
        <taxon>Sporidiobolales</taxon>
        <taxon>Sporidiobolaceae</taxon>
        <taxon>Rhodotorula</taxon>
    </lineage>
</organism>